<evidence type="ECO:0000313" key="2">
    <source>
        <dbReference type="EMBL" id="RIV79551.1"/>
    </source>
</evidence>
<dbReference type="Proteomes" id="UP000285092">
    <property type="component" value="Unassembled WGS sequence"/>
</dbReference>
<name>A0A418NJR2_9SPHN</name>
<organism evidence="2 3">
    <name type="scientific">Pelagerythrobacter aerophilus</name>
    <dbReference type="NCBI Taxonomy" id="2306995"/>
    <lineage>
        <taxon>Bacteria</taxon>
        <taxon>Pseudomonadati</taxon>
        <taxon>Pseudomonadota</taxon>
        <taxon>Alphaproteobacteria</taxon>
        <taxon>Sphingomonadales</taxon>
        <taxon>Erythrobacteraceae</taxon>
        <taxon>Pelagerythrobacter</taxon>
    </lineage>
</organism>
<dbReference type="EMBL" id="QXFK01000014">
    <property type="protein sequence ID" value="RIV79551.1"/>
    <property type="molecule type" value="Genomic_DNA"/>
</dbReference>
<proteinExistence type="predicted"/>
<reference evidence="2 3" key="1">
    <citation type="submission" date="2018-08" db="EMBL/GenBank/DDBJ databases">
        <title>Altererythrobacter sp.Ery1 and Ery12, the genome sequencing of novel strains in genus Alterythrobacter.</title>
        <authorList>
            <person name="Cheng H."/>
            <person name="Wu Y.-H."/>
            <person name="Fang C."/>
            <person name="Xu X.-W."/>
        </authorList>
    </citation>
    <scope>NUCLEOTIDE SEQUENCE [LARGE SCALE GENOMIC DNA]</scope>
    <source>
        <strain evidence="2 3">Ery1</strain>
    </source>
</reference>
<keyword evidence="3" id="KW-1185">Reference proteome</keyword>
<sequence length="73" mass="8441">MGRTRYPAGYRPARNRYRLPHQGEREIERRKRQAARNEARQIERAANSTFASLHGAEKLSRRGRVVPANAGRN</sequence>
<feature type="region of interest" description="Disordered" evidence="1">
    <location>
        <begin position="45"/>
        <end position="73"/>
    </location>
</feature>
<accession>A0A418NJR2</accession>
<dbReference type="AlphaFoldDB" id="A0A418NJR2"/>
<evidence type="ECO:0000256" key="1">
    <source>
        <dbReference type="SAM" id="MobiDB-lite"/>
    </source>
</evidence>
<protein>
    <submittedName>
        <fullName evidence="2">Uncharacterized protein</fullName>
    </submittedName>
</protein>
<evidence type="ECO:0000313" key="3">
    <source>
        <dbReference type="Proteomes" id="UP000285092"/>
    </source>
</evidence>
<gene>
    <name evidence="2" type="ORF">D2V04_06155</name>
</gene>
<comment type="caution">
    <text evidence="2">The sequence shown here is derived from an EMBL/GenBank/DDBJ whole genome shotgun (WGS) entry which is preliminary data.</text>
</comment>